<evidence type="ECO:0000313" key="4">
    <source>
        <dbReference type="Proteomes" id="UP001152523"/>
    </source>
</evidence>
<accession>A0AAV0BZ08</accession>
<dbReference type="AlphaFoldDB" id="A0AAV0BZ08"/>
<evidence type="ECO:0000313" key="3">
    <source>
        <dbReference type="EMBL" id="CAH9051950.1"/>
    </source>
</evidence>
<dbReference type="InterPro" id="IPR043502">
    <property type="entry name" value="DNA/RNA_pol_sf"/>
</dbReference>
<dbReference type="Pfam" id="PF07727">
    <property type="entry name" value="RVT_2"/>
    <property type="match status" value="1"/>
</dbReference>
<dbReference type="EMBL" id="CAMAPF010000004">
    <property type="protein sequence ID" value="CAH9051950.1"/>
    <property type="molecule type" value="Genomic_DNA"/>
</dbReference>
<name>A0AAV0BZ08_9ASTE</name>
<keyword evidence="4" id="KW-1185">Reference proteome</keyword>
<gene>
    <name evidence="3" type="ORF">CEPIT_LOCUS304</name>
</gene>
<evidence type="ECO:0000259" key="2">
    <source>
        <dbReference type="Pfam" id="PF07727"/>
    </source>
</evidence>
<proteinExistence type="predicted"/>
<organism evidence="3 4">
    <name type="scientific">Cuscuta epithymum</name>
    <dbReference type="NCBI Taxonomy" id="186058"/>
    <lineage>
        <taxon>Eukaryota</taxon>
        <taxon>Viridiplantae</taxon>
        <taxon>Streptophyta</taxon>
        <taxon>Embryophyta</taxon>
        <taxon>Tracheophyta</taxon>
        <taxon>Spermatophyta</taxon>
        <taxon>Magnoliopsida</taxon>
        <taxon>eudicotyledons</taxon>
        <taxon>Gunneridae</taxon>
        <taxon>Pentapetalae</taxon>
        <taxon>asterids</taxon>
        <taxon>lamiids</taxon>
        <taxon>Solanales</taxon>
        <taxon>Convolvulaceae</taxon>
        <taxon>Cuscuteae</taxon>
        <taxon>Cuscuta</taxon>
        <taxon>Cuscuta subgen. Cuscuta</taxon>
    </lineage>
</organism>
<dbReference type="Proteomes" id="UP001152523">
    <property type="component" value="Unassembled WGS sequence"/>
</dbReference>
<evidence type="ECO:0000256" key="1">
    <source>
        <dbReference type="SAM" id="MobiDB-lite"/>
    </source>
</evidence>
<protein>
    <recommendedName>
        <fullName evidence="2">Reverse transcriptase Ty1/copia-type domain-containing protein</fullName>
    </recommendedName>
</protein>
<feature type="domain" description="Reverse transcriptase Ty1/copia-type" evidence="2">
    <location>
        <begin position="64"/>
        <end position="183"/>
    </location>
</feature>
<dbReference type="InterPro" id="IPR013103">
    <property type="entry name" value="RVT_2"/>
</dbReference>
<feature type="region of interest" description="Disordered" evidence="1">
    <location>
        <begin position="19"/>
        <end position="38"/>
    </location>
</feature>
<sequence>MCAKRSSVLLRDFVTHHVRKYSSSPPPPSPPGFSGEEARSFRETMSDSGWRSAMGVEVQALEKNQTWEVVELLPGKRALGCKCVYKIMYNSNGTVERLKARLVVLGNHQRACIDYTKTFAPVAKMVTVRVFLAAAAAKNWELHQMDVHNAFLHGDLGEEVYMKPPPGFYPSRPSTVCRLKKILIRVTTGSSVLVCE</sequence>
<reference evidence="3" key="1">
    <citation type="submission" date="2022-07" db="EMBL/GenBank/DDBJ databases">
        <authorList>
            <person name="Macas J."/>
            <person name="Novak P."/>
            <person name="Neumann P."/>
        </authorList>
    </citation>
    <scope>NUCLEOTIDE SEQUENCE</scope>
</reference>
<dbReference type="SUPFAM" id="SSF56672">
    <property type="entry name" value="DNA/RNA polymerases"/>
    <property type="match status" value="1"/>
</dbReference>
<feature type="non-terminal residue" evidence="3">
    <location>
        <position position="196"/>
    </location>
</feature>
<comment type="caution">
    <text evidence="3">The sequence shown here is derived from an EMBL/GenBank/DDBJ whole genome shotgun (WGS) entry which is preliminary data.</text>
</comment>